<comment type="caution">
    <text evidence="2">The sequence shown here is derived from an EMBL/GenBank/DDBJ whole genome shotgun (WGS) entry which is preliminary data.</text>
</comment>
<dbReference type="RefSeq" id="WP_052550859.1">
    <property type="nucleotide sequence ID" value="NZ_JMCC02000047.1"/>
</dbReference>
<dbReference type="EMBL" id="JMCC02000047">
    <property type="protein sequence ID" value="KIG15789.1"/>
    <property type="molecule type" value="Genomic_DNA"/>
</dbReference>
<dbReference type="AlphaFoldDB" id="A0A0C1ZDS3"/>
<gene>
    <name evidence="2" type="ORF">DB30_05207</name>
</gene>
<organism evidence="2 3">
    <name type="scientific">Enhygromyxa salina</name>
    <dbReference type="NCBI Taxonomy" id="215803"/>
    <lineage>
        <taxon>Bacteria</taxon>
        <taxon>Pseudomonadati</taxon>
        <taxon>Myxococcota</taxon>
        <taxon>Polyangia</taxon>
        <taxon>Nannocystales</taxon>
        <taxon>Nannocystaceae</taxon>
        <taxon>Enhygromyxa</taxon>
    </lineage>
</organism>
<protein>
    <submittedName>
        <fullName evidence="2">Uncharacterized protein</fullName>
    </submittedName>
</protein>
<dbReference type="Proteomes" id="UP000031599">
    <property type="component" value="Unassembled WGS sequence"/>
</dbReference>
<feature type="compositionally biased region" description="Acidic residues" evidence="1">
    <location>
        <begin position="272"/>
        <end position="287"/>
    </location>
</feature>
<proteinExistence type="predicted"/>
<accession>A0A0C1ZDS3</accession>
<name>A0A0C1ZDS3_9BACT</name>
<evidence type="ECO:0000313" key="2">
    <source>
        <dbReference type="EMBL" id="KIG15789.1"/>
    </source>
</evidence>
<evidence type="ECO:0000313" key="3">
    <source>
        <dbReference type="Proteomes" id="UP000031599"/>
    </source>
</evidence>
<feature type="region of interest" description="Disordered" evidence="1">
    <location>
        <begin position="272"/>
        <end position="295"/>
    </location>
</feature>
<sequence>MSRVPLEPNERDWLIARYAELIDAAGWRPFVRSPLLLPNQDCFPDAWKPSARGVRRLALRLLAYAGLEQLDVSVEVFDGDRPSTHHAGGDEHVSAWFAGIERGVCLFGCAREQLDDAIGVVGAMAHEVAHAFRRFHQLEVDDHDLEERLTDLTTVALGFGVLTTNAALRHRSSSIDGGNLLGGHQWSRDQLGYLPPAAMSFSLAIWWFARGNEQLGRKQISRALELNQRAWFQASLDLLDDRQTDLRSRLGLPVPERWPKPLDVAAIVIDEDEDDDENDDDSDDDQPESAPQGRDPDAIVFRLRRKLLWEQPAKFKLELNVLLAGWLAFTLSDAQPWFWGVSGTLVAIIGALWRTRWSDRCSDLDCDHQLDPGIEVCPGCRRPLAGTINDPSERLDAEERVMLERHTK</sequence>
<evidence type="ECO:0000256" key="1">
    <source>
        <dbReference type="SAM" id="MobiDB-lite"/>
    </source>
</evidence>
<reference evidence="2 3" key="1">
    <citation type="submission" date="2014-12" db="EMBL/GenBank/DDBJ databases">
        <title>Genome assembly of Enhygromyxa salina DSM 15201.</title>
        <authorList>
            <person name="Sharma G."/>
            <person name="Subramanian S."/>
        </authorList>
    </citation>
    <scope>NUCLEOTIDE SEQUENCE [LARGE SCALE GENOMIC DNA]</scope>
    <source>
        <strain evidence="2 3">DSM 15201</strain>
    </source>
</reference>